<feature type="region of interest" description="Disordered" evidence="3">
    <location>
        <begin position="363"/>
        <end position="389"/>
    </location>
</feature>
<dbReference type="OrthoDB" id="7785529at2759"/>
<dbReference type="AlphaFoldDB" id="W8CC98"/>
<organism evidence="6">
    <name type="scientific">Ceratitis capitata</name>
    <name type="common">Mediterranean fruit fly</name>
    <name type="synonym">Tephritis capitata</name>
    <dbReference type="NCBI Taxonomy" id="7213"/>
    <lineage>
        <taxon>Eukaryota</taxon>
        <taxon>Metazoa</taxon>
        <taxon>Ecdysozoa</taxon>
        <taxon>Arthropoda</taxon>
        <taxon>Hexapoda</taxon>
        <taxon>Insecta</taxon>
        <taxon>Pterygota</taxon>
        <taxon>Neoptera</taxon>
        <taxon>Endopterygota</taxon>
        <taxon>Diptera</taxon>
        <taxon>Brachycera</taxon>
        <taxon>Muscomorpha</taxon>
        <taxon>Tephritoidea</taxon>
        <taxon>Tephritidae</taxon>
        <taxon>Ceratitis</taxon>
        <taxon>Ceratitis</taxon>
    </lineage>
</organism>
<feature type="compositionally biased region" description="Low complexity" evidence="3">
    <location>
        <begin position="373"/>
        <end position="385"/>
    </location>
</feature>
<dbReference type="Gene3D" id="2.60.40.640">
    <property type="match status" value="2"/>
</dbReference>
<dbReference type="PANTHER" id="PTHR11188:SF167">
    <property type="entry name" value="ARRESTIN C-TERMINAL-LIKE DOMAIN-CONTAINING PROTEIN-RELATED"/>
    <property type="match status" value="1"/>
</dbReference>
<evidence type="ECO:0000259" key="4">
    <source>
        <dbReference type="SMART" id="SM01017"/>
    </source>
</evidence>
<dbReference type="SMART" id="SM01017">
    <property type="entry name" value="Arrestin_C"/>
    <property type="match status" value="1"/>
</dbReference>
<dbReference type="Proteomes" id="UP000606786">
    <property type="component" value="Unassembled WGS sequence"/>
</dbReference>
<gene>
    <name evidence="6" type="primary">ARRD3</name>
    <name evidence="5" type="ORF">CCAP1982_LOCUS4700</name>
</gene>
<dbReference type="Pfam" id="PF02752">
    <property type="entry name" value="Arrestin_C"/>
    <property type="match status" value="1"/>
</dbReference>
<dbReference type="InterPro" id="IPR050357">
    <property type="entry name" value="Arrestin_domain-protein"/>
</dbReference>
<evidence type="ECO:0000313" key="5">
    <source>
        <dbReference type="EMBL" id="CAD6995994.1"/>
    </source>
</evidence>
<evidence type="ECO:0000256" key="1">
    <source>
        <dbReference type="ARBA" id="ARBA00005298"/>
    </source>
</evidence>
<dbReference type="InterPro" id="IPR011022">
    <property type="entry name" value="Arrestin_C-like"/>
</dbReference>
<comment type="similarity">
    <text evidence="1">Belongs to the arrestin family.</text>
</comment>
<dbReference type="PANTHER" id="PTHR11188">
    <property type="entry name" value="ARRESTIN DOMAIN CONTAINING PROTEIN"/>
    <property type="match status" value="1"/>
</dbReference>
<keyword evidence="2" id="KW-0716">Sensory transduction</keyword>
<evidence type="ECO:0000256" key="3">
    <source>
        <dbReference type="SAM" id="MobiDB-lite"/>
    </source>
</evidence>
<accession>W8CC98</accession>
<dbReference type="GO" id="GO:0015031">
    <property type="term" value="P:protein transport"/>
    <property type="evidence" value="ECO:0007669"/>
    <property type="project" value="TreeGrafter"/>
</dbReference>
<evidence type="ECO:0000313" key="7">
    <source>
        <dbReference type="Proteomes" id="UP000606786"/>
    </source>
</evidence>
<reference evidence="5" key="3">
    <citation type="submission" date="2020-11" db="EMBL/GenBank/DDBJ databases">
        <authorList>
            <person name="Whitehead M."/>
        </authorList>
    </citation>
    <scope>NUCLEOTIDE SEQUENCE</scope>
    <source>
        <strain evidence="5">EGII</strain>
    </source>
</reference>
<protein>
    <submittedName>
        <fullName evidence="5">(Mediterranean fruit fly) hypothetical protein</fullName>
    </submittedName>
    <submittedName>
        <fullName evidence="6">Arrestin domain-containing protein 3</fullName>
    </submittedName>
</protein>
<dbReference type="InterPro" id="IPR014752">
    <property type="entry name" value="Arrestin-like_C"/>
</dbReference>
<evidence type="ECO:0000313" key="6">
    <source>
        <dbReference type="EMBL" id="JAC02485.1"/>
    </source>
</evidence>
<name>W8CC98_CERCA</name>
<dbReference type="SUPFAM" id="SSF81296">
    <property type="entry name" value="E set domains"/>
    <property type="match status" value="2"/>
</dbReference>
<dbReference type="GO" id="GO:0005737">
    <property type="term" value="C:cytoplasm"/>
    <property type="evidence" value="ECO:0007669"/>
    <property type="project" value="TreeGrafter"/>
</dbReference>
<evidence type="ECO:0000256" key="2">
    <source>
        <dbReference type="ARBA" id="ARBA00022606"/>
    </source>
</evidence>
<reference evidence="6" key="1">
    <citation type="submission" date="2013-07" db="EMBL/GenBank/DDBJ databases">
        <authorList>
            <person name="Geib S."/>
        </authorList>
    </citation>
    <scope>NUCLEOTIDE SEQUENCE</scope>
</reference>
<sequence>MVLHCKVHLDNPKNIYEPGDKLTGHVELVLEVRLLIKAVAIKYTGYAEVQWETLLPVKNIKKSLKSKKQADRPEQVGQAEAPPETRIEVYNNREEFLSNINYFVGSDEASARIMERATYTYPFTVSLPQSCPSSFESVNGHIRYMIEVFVEHKNKKEVWYSQQLHVLKPLDLRRCAQVACQPCEVHVQENLGLRLFKEPLKMSVSLEQVGFVPGEAISIHVQIQNPDKLQLHEVTYELQQISCITASHGHKKSKTRYFHNTLAKAVHNLSGIRYVGVQHLQVLYMPQGVVPNTDMLDCRCLQVGYELNVKLSTGNKKRSLAATIPITVGTVALHTAEPMATVPQMETDFSMEKSPKFNEELATDRGRSNYAGATAPEPETTAETTVQSRPPISLAASSFREAEHLPKTKFVAERKKSKHEKEQTDYKPIYLYYDKEQTATVHCTSVSDTRSTVVATDQMENEGQTNNPYAGVMQQLAREMRIRKTVIDQSL</sequence>
<dbReference type="EMBL" id="GAMC01004071">
    <property type="protein sequence ID" value="JAC02485.1"/>
    <property type="molecule type" value="mRNA"/>
</dbReference>
<feature type="domain" description="Arrestin C-terminal-like" evidence="4">
    <location>
        <begin position="196"/>
        <end position="333"/>
    </location>
</feature>
<keyword evidence="7" id="KW-1185">Reference proteome</keyword>
<dbReference type="Pfam" id="PF00339">
    <property type="entry name" value="Arrestin_N"/>
    <property type="match status" value="1"/>
</dbReference>
<dbReference type="EMBL" id="CAJHJT010000001">
    <property type="protein sequence ID" value="CAD6995994.1"/>
    <property type="molecule type" value="Genomic_DNA"/>
</dbReference>
<dbReference type="InterPro" id="IPR011021">
    <property type="entry name" value="Arrestin-like_N"/>
</dbReference>
<dbReference type="InterPro" id="IPR014756">
    <property type="entry name" value="Ig_E-set"/>
</dbReference>
<reference evidence="6" key="2">
    <citation type="journal article" date="2014" name="BMC Genomics">
        <title>A genomic perspective to assessing quality of mass-reared SIT flies used in Mediterranean fruit fly (Ceratitis capitata) eradication in California.</title>
        <authorList>
            <person name="Calla B."/>
            <person name="Hall B."/>
            <person name="Hou S."/>
            <person name="Geib S.M."/>
        </authorList>
    </citation>
    <scope>NUCLEOTIDE SEQUENCE</scope>
</reference>
<proteinExistence type="evidence at transcript level"/>